<dbReference type="GO" id="GO:0046872">
    <property type="term" value="F:metal ion binding"/>
    <property type="evidence" value="ECO:0007669"/>
    <property type="project" value="UniProtKB-KW"/>
</dbReference>
<evidence type="ECO:0000313" key="7">
    <source>
        <dbReference type="Proteomes" id="UP000011867"/>
    </source>
</evidence>
<accession>M1XS51</accession>
<keyword evidence="3" id="KW-0479">Metal-binding</keyword>
<keyword evidence="7" id="KW-1185">Reference proteome</keyword>
<dbReference type="HOGENOM" id="CLU_045011_8_2_2"/>
<dbReference type="NCBIfam" id="TIGR01549">
    <property type="entry name" value="HAD-SF-IA-v1"/>
    <property type="match status" value="1"/>
</dbReference>
<dbReference type="Proteomes" id="UP000011867">
    <property type="component" value="Chromosome"/>
</dbReference>
<dbReference type="Gene3D" id="3.40.50.1000">
    <property type="entry name" value="HAD superfamily/HAD-like"/>
    <property type="match status" value="1"/>
</dbReference>
<dbReference type="OrthoDB" id="27736at2157"/>
<dbReference type="STRING" id="268739.Nmlp_2997"/>
<dbReference type="RefSeq" id="WP_015409890.1">
    <property type="nucleotide sequence ID" value="NC_020388.1"/>
</dbReference>
<dbReference type="InterPro" id="IPR023214">
    <property type="entry name" value="HAD_sf"/>
</dbReference>
<comment type="cofactor">
    <cofactor evidence="1">
        <name>Mg(2+)</name>
        <dbReference type="ChEBI" id="CHEBI:18420"/>
    </cofactor>
</comment>
<dbReference type="InterPro" id="IPR006439">
    <property type="entry name" value="HAD-SF_hydro_IA"/>
</dbReference>
<dbReference type="GeneID" id="14653020"/>
<dbReference type="SFLD" id="SFLDS00003">
    <property type="entry name" value="Haloacid_Dehalogenase"/>
    <property type="match status" value="1"/>
</dbReference>
<dbReference type="KEGG" id="nmo:Nmlp_2997"/>
<keyword evidence="4 6" id="KW-0378">Hydrolase</keyword>
<sequence>MSFTAVLFDVDGTLCEHADSAAAVYRGAFEAAGIDRFGEPAGLWSALEEPPDHDDPVGYFARGFARVAAQHGRTPVDATALAEGFLETVDYSDVTPRPGATTAVEAAANAGTVGVVTNGPTSRQTGKLEALPFGDAFDAVVCAGDRRRQKPNRDPFDRALGALGVRPEEALYVGNSLEYDVAGAQNAGLAVAWCPTDGDCDPAPYRPDYVFESLGELRGVLDDEGADG</sequence>
<evidence type="ECO:0000256" key="3">
    <source>
        <dbReference type="ARBA" id="ARBA00022723"/>
    </source>
</evidence>
<dbReference type="PRINTS" id="PR00413">
    <property type="entry name" value="HADHALOGNASE"/>
</dbReference>
<dbReference type="eggNOG" id="arCOG02291">
    <property type="taxonomic scope" value="Archaea"/>
</dbReference>
<evidence type="ECO:0000256" key="5">
    <source>
        <dbReference type="ARBA" id="ARBA00022842"/>
    </source>
</evidence>
<evidence type="ECO:0000256" key="1">
    <source>
        <dbReference type="ARBA" id="ARBA00001946"/>
    </source>
</evidence>
<reference evidence="6 7" key="1">
    <citation type="journal article" date="2013" name="Genome Announc.">
        <title>Genome of the haloarchaeon Natronomonas moolapensis, a neutrophilic member of a previously haloalkaliphilic genus.</title>
        <authorList>
            <person name="Dyall-Smith M.L."/>
            <person name="Pfeiffer F."/>
            <person name="Oberwinkler T."/>
            <person name="Klee K."/>
            <person name="Rampp M."/>
            <person name="Palm P."/>
            <person name="Gross K."/>
            <person name="Schuster S.C."/>
            <person name="Oesterhelt D."/>
        </authorList>
    </citation>
    <scope>NUCLEOTIDE SEQUENCE [LARGE SCALE GENOMIC DNA]</scope>
    <source>
        <strain evidence="7">DSM 18674 / JCM 14361 / 8.8.11</strain>
    </source>
</reference>
<dbReference type="GO" id="GO:0016791">
    <property type="term" value="F:phosphatase activity"/>
    <property type="evidence" value="ECO:0007669"/>
    <property type="project" value="TreeGrafter"/>
</dbReference>
<evidence type="ECO:0000256" key="4">
    <source>
        <dbReference type="ARBA" id="ARBA00022801"/>
    </source>
</evidence>
<dbReference type="Gene3D" id="1.20.120.710">
    <property type="entry name" value="Haloacid dehalogenase hydrolase-like domain"/>
    <property type="match status" value="1"/>
</dbReference>
<evidence type="ECO:0000256" key="2">
    <source>
        <dbReference type="ARBA" id="ARBA00007958"/>
    </source>
</evidence>
<dbReference type="Pfam" id="PF00702">
    <property type="entry name" value="Hydrolase"/>
    <property type="match status" value="1"/>
</dbReference>
<dbReference type="SUPFAM" id="SSF56784">
    <property type="entry name" value="HAD-like"/>
    <property type="match status" value="1"/>
</dbReference>
<comment type="similarity">
    <text evidence="2">Belongs to the HAD-like hydrolase superfamily.</text>
</comment>
<dbReference type="PANTHER" id="PTHR46470">
    <property type="entry name" value="N-ACYLNEURAMINATE-9-PHOSPHATASE"/>
    <property type="match status" value="1"/>
</dbReference>
<dbReference type="InterPro" id="IPR051400">
    <property type="entry name" value="HAD-like_hydrolase"/>
</dbReference>
<protein>
    <submittedName>
        <fullName evidence="6">HAD superfamily hydrolase</fullName>
    </submittedName>
</protein>
<dbReference type="InterPro" id="IPR036412">
    <property type="entry name" value="HAD-like_sf"/>
</dbReference>
<dbReference type="PANTHER" id="PTHR46470:SF2">
    <property type="entry name" value="GLYCERALDEHYDE 3-PHOSPHATE PHOSPHATASE"/>
    <property type="match status" value="1"/>
</dbReference>
<keyword evidence="5" id="KW-0460">Magnesium</keyword>
<gene>
    <name evidence="6" type="ordered locus">Nmlp_2997</name>
</gene>
<dbReference type="AlphaFoldDB" id="M1XS51"/>
<name>M1XS51_NATM8</name>
<dbReference type="EMBL" id="HF582854">
    <property type="protein sequence ID" value="CCQ37140.1"/>
    <property type="molecule type" value="Genomic_DNA"/>
</dbReference>
<proteinExistence type="inferred from homology"/>
<evidence type="ECO:0000313" key="6">
    <source>
        <dbReference type="EMBL" id="CCQ37140.1"/>
    </source>
</evidence>
<organism evidence="6 7">
    <name type="scientific">Natronomonas moolapensis (strain DSM 18674 / CECT 7526 / JCM 14361 / 8.8.11)</name>
    <dbReference type="NCBI Taxonomy" id="268739"/>
    <lineage>
        <taxon>Archaea</taxon>
        <taxon>Methanobacteriati</taxon>
        <taxon>Methanobacteriota</taxon>
        <taxon>Stenosarchaea group</taxon>
        <taxon>Halobacteria</taxon>
        <taxon>Halobacteriales</taxon>
        <taxon>Natronomonadaceae</taxon>
        <taxon>Natronomonas</taxon>
    </lineage>
</organism>
<dbReference type="SFLD" id="SFLDG01129">
    <property type="entry name" value="C1.5:_HAD__Beta-PGM__Phosphata"/>
    <property type="match status" value="1"/>
</dbReference>
<dbReference type="GO" id="GO:0044281">
    <property type="term" value="P:small molecule metabolic process"/>
    <property type="evidence" value="ECO:0007669"/>
    <property type="project" value="UniProtKB-ARBA"/>
</dbReference>